<accession>A0ACC1SVZ7</accession>
<proteinExistence type="predicted"/>
<protein>
    <submittedName>
        <fullName evidence="1">Uncharacterized protein</fullName>
    </submittedName>
</protein>
<gene>
    <name evidence="1" type="ORF">NM208_g1458</name>
</gene>
<sequence length="414" mass="46502">MSRQMPWRHLPSHTAVDVKPTQLSIPSDLVDTLQRDISQAPRFQGTWENSQSDRRFGIDHEWMSTALQHWRHNFSWRDAEESMNRHPHYTANITLESTELQVHFMALFSEKSDAIPVAFFHGWPGSFLEFMGLLDIVKTRFTPETSPYHFIVPSLPGFTFTTGPSTGANWGLANTSAVMDNLLQGLGFEKGYVAQGGDIGSFVAQNLARMSKSCKAVHVNFLPSIQPPDVPDPENDTSLTTQDRQVLARSLEFVNTQQAYAIEQGTKPATIGFVLASSPVGLLAWLGEKFLAWADNPLTLDEILTHISTYHLTQTIARSFYAYRETSYSLAPEPVVAPRIEKPLGYSRFPYDNSGVPKSWAEKVGNLVFFKAHERGAHFPALEYPEALWEDVDAFIQKAWPGFEASSLGFSHYC</sequence>
<evidence type="ECO:0000313" key="2">
    <source>
        <dbReference type="Proteomes" id="UP001148629"/>
    </source>
</evidence>
<name>A0ACC1SVZ7_9HYPO</name>
<dbReference type="Proteomes" id="UP001148629">
    <property type="component" value="Unassembled WGS sequence"/>
</dbReference>
<comment type="caution">
    <text evidence="1">The sequence shown here is derived from an EMBL/GenBank/DDBJ whole genome shotgun (WGS) entry which is preliminary data.</text>
</comment>
<dbReference type="EMBL" id="JANRMS010000075">
    <property type="protein sequence ID" value="KAJ3547558.1"/>
    <property type="molecule type" value="Genomic_DNA"/>
</dbReference>
<organism evidence="1 2">
    <name type="scientific">Fusarium decemcellulare</name>
    <dbReference type="NCBI Taxonomy" id="57161"/>
    <lineage>
        <taxon>Eukaryota</taxon>
        <taxon>Fungi</taxon>
        <taxon>Dikarya</taxon>
        <taxon>Ascomycota</taxon>
        <taxon>Pezizomycotina</taxon>
        <taxon>Sordariomycetes</taxon>
        <taxon>Hypocreomycetidae</taxon>
        <taxon>Hypocreales</taxon>
        <taxon>Nectriaceae</taxon>
        <taxon>Fusarium</taxon>
        <taxon>Fusarium decemcellulare species complex</taxon>
    </lineage>
</organism>
<reference evidence="1" key="1">
    <citation type="submission" date="2022-08" db="EMBL/GenBank/DDBJ databases">
        <title>Genome Sequence of Fusarium decemcellulare.</title>
        <authorList>
            <person name="Buettner E."/>
        </authorList>
    </citation>
    <scope>NUCLEOTIDE SEQUENCE</scope>
    <source>
        <strain evidence="1">Babe19</strain>
    </source>
</reference>
<evidence type="ECO:0000313" key="1">
    <source>
        <dbReference type="EMBL" id="KAJ3547558.1"/>
    </source>
</evidence>
<keyword evidence="2" id="KW-1185">Reference proteome</keyword>